<organism evidence="1 2">
    <name type="scientific">Thermalbibacter longus</name>
    <dbReference type="NCBI Taxonomy" id="2951981"/>
    <lineage>
        <taxon>Bacteria</taxon>
        <taxon>Pseudomonadati</taxon>
        <taxon>Thermomicrobiota</taxon>
        <taxon>Thermomicrobia</taxon>
        <taxon>Thermomicrobiales</taxon>
        <taxon>Thermomicrobiaceae</taxon>
        <taxon>Thermalbibacter</taxon>
    </lineage>
</organism>
<accession>A0AA42BB52</accession>
<dbReference type="EMBL" id="JAMSLR010000005">
    <property type="protein sequence ID" value="MCM8749370.1"/>
    <property type="molecule type" value="Genomic_DNA"/>
</dbReference>
<evidence type="ECO:0000313" key="2">
    <source>
        <dbReference type="Proteomes" id="UP001165306"/>
    </source>
</evidence>
<proteinExistence type="predicted"/>
<protein>
    <submittedName>
        <fullName evidence="1">Uncharacterized protein</fullName>
    </submittedName>
</protein>
<name>A0AA42BB52_9BACT</name>
<keyword evidence="2" id="KW-1185">Reference proteome</keyword>
<gene>
    <name evidence="1" type="ORF">NET02_09450</name>
</gene>
<evidence type="ECO:0000313" key="1">
    <source>
        <dbReference type="EMBL" id="MCM8749370.1"/>
    </source>
</evidence>
<reference evidence="1" key="1">
    <citation type="submission" date="2022-06" db="EMBL/GenBank/DDBJ databases">
        <title>CFH 74404 Thermomicrobiaceae sp.</title>
        <authorList>
            <person name="Ming H."/>
            <person name="Li W.-J."/>
            <person name="Zhao Z."/>
        </authorList>
    </citation>
    <scope>NUCLEOTIDE SEQUENCE</scope>
    <source>
        <strain evidence="1">CFH 74404</strain>
    </source>
</reference>
<dbReference type="AlphaFoldDB" id="A0AA42BB52"/>
<comment type="caution">
    <text evidence="1">The sequence shown here is derived from an EMBL/GenBank/DDBJ whole genome shotgun (WGS) entry which is preliminary data.</text>
</comment>
<dbReference type="Proteomes" id="UP001165306">
    <property type="component" value="Unassembled WGS sequence"/>
</dbReference>
<sequence length="232" mass="25391">MHSTDVRALTIVLIAHTKQSVGVNTISVPSMAASGQLHVARKGTLTMNLRPCFGVLEVPWELALASPAGKAPREGTLLSPDALGSLPLKPFVLTHSTVTQAQIQHRLFTIMLTQVEPDGFRKPVPVDKLVSWYAIDGARLLALSQYVPPPGNSVVYRVAAGMTRRVMVGTSQGLFIQGRWYADYGSTVARWQPNTGATLLWSIPERAFELYGEGFTEEEMIEFGMSIMSIHE</sequence>
<dbReference type="RefSeq" id="WP_284057150.1">
    <property type="nucleotide sequence ID" value="NZ_JAMSLR010000005.1"/>
</dbReference>